<dbReference type="AlphaFoldDB" id="A0A6A8LL62"/>
<proteinExistence type="predicted"/>
<gene>
    <name evidence="1" type="ORF">GKC39_18435</name>
</gene>
<protein>
    <submittedName>
        <fullName evidence="1">Uncharacterized protein</fullName>
    </submittedName>
</protein>
<reference evidence="1" key="1">
    <citation type="submission" date="2019-11" db="EMBL/GenBank/DDBJ databases">
        <title>Draft Genome Sequence of Plant Growth-Promoting Rhizosphere-Associated Bacteria.</title>
        <authorList>
            <person name="Vasilyev I.Y."/>
            <person name="Radchenko V."/>
            <person name="Ilnitskaya E.V."/>
        </authorList>
    </citation>
    <scope>NUCLEOTIDE SEQUENCE</scope>
    <source>
        <strain evidence="1">VRA_517_n</strain>
    </source>
</reference>
<evidence type="ECO:0000313" key="1">
    <source>
        <dbReference type="EMBL" id="MSE04021.1"/>
    </source>
</evidence>
<sequence length="73" mass="8341">MAMKGECLSADITPLEKGKEYFLFPLGESHFYVSKFNNVNAHSGAYQKKLFRITDVGQSEAPEPNEWHQMSLF</sequence>
<comment type="caution">
    <text evidence="1">The sequence shown here is derived from an EMBL/GenBank/DDBJ whole genome shotgun (WGS) entry which is preliminary data.</text>
</comment>
<name>A0A6A8LL62_BACVE</name>
<organism evidence="1">
    <name type="scientific">Bacillus velezensis</name>
    <dbReference type="NCBI Taxonomy" id="492670"/>
    <lineage>
        <taxon>Bacteria</taxon>
        <taxon>Bacillati</taxon>
        <taxon>Bacillota</taxon>
        <taxon>Bacilli</taxon>
        <taxon>Bacillales</taxon>
        <taxon>Bacillaceae</taxon>
        <taxon>Bacillus</taxon>
        <taxon>Bacillus amyloliquefaciens group</taxon>
    </lineage>
</organism>
<dbReference type="RefSeq" id="WP_154303264.1">
    <property type="nucleotide sequence ID" value="NZ_WKKV01000014.1"/>
</dbReference>
<accession>A0A6A8LL62</accession>
<dbReference type="EMBL" id="WKKV01000014">
    <property type="protein sequence ID" value="MSE04021.1"/>
    <property type="molecule type" value="Genomic_DNA"/>
</dbReference>